<evidence type="ECO:0000256" key="1">
    <source>
        <dbReference type="SAM" id="MobiDB-lite"/>
    </source>
</evidence>
<keyword evidence="2" id="KW-0472">Membrane</keyword>
<dbReference type="KEGG" id="maic:MAIC_03640"/>
<keyword evidence="2" id="KW-1133">Transmembrane helix</keyword>
<keyword evidence="4" id="KW-1185">Reference proteome</keyword>
<dbReference type="Proteomes" id="UP000467327">
    <property type="component" value="Chromosome"/>
</dbReference>
<protein>
    <submittedName>
        <fullName evidence="3">Uncharacterized protein</fullName>
    </submittedName>
</protein>
<gene>
    <name evidence="3" type="ORF">MAIC_03640</name>
</gene>
<proteinExistence type="predicted"/>
<sequence>MNACTGLSVGVVAAALTGAVGFAWLVRVLRVFASVRAGPALAATGARRLEARPCFVDVALPALDVLPPVDDPPVSAVATAVPANSAAPNPTATRPAISHAYKAAH</sequence>
<feature type="transmembrane region" description="Helical" evidence="2">
    <location>
        <begin position="6"/>
        <end position="26"/>
    </location>
</feature>
<reference evidence="3 4" key="1">
    <citation type="journal article" date="2019" name="Emerg. Microbes Infect.">
        <title>Comprehensive subspecies identification of 175 nontuberculous mycobacteria species based on 7547 genomic profiles.</title>
        <authorList>
            <person name="Matsumoto Y."/>
            <person name="Kinjo T."/>
            <person name="Motooka D."/>
            <person name="Nabeya D."/>
            <person name="Jung N."/>
            <person name="Uechi K."/>
            <person name="Horii T."/>
            <person name="Iida T."/>
            <person name="Fujita J."/>
            <person name="Nakamura S."/>
        </authorList>
    </citation>
    <scope>NUCLEOTIDE SEQUENCE [LARGE SCALE GENOMIC DNA]</scope>
    <source>
        <strain evidence="3 4">JCM 6376</strain>
    </source>
</reference>
<dbReference type="AlphaFoldDB" id="A0AAD1HI87"/>
<name>A0AAD1HI87_9MYCO</name>
<evidence type="ECO:0000313" key="4">
    <source>
        <dbReference type="Proteomes" id="UP000467327"/>
    </source>
</evidence>
<evidence type="ECO:0000256" key="2">
    <source>
        <dbReference type="SAM" id="Phobius"/>
    </source>
</evidence>
<dbReference type="EMBL" id="AP022561">
    <property type="protein sequence ID" value="BBX05561.1"/>
    <property type="molecule type" value="Genomic_DNA"/>
</dbReference>
<evidence type="ECO:0000313" key="3">
    <source>
        <dbReference type="EMBL" id="BBX05561.1"/>
    </source>
</evidence>
<feature type="compositionally biased region" description="Low complexity" evidence="1">
    <location>
        <begin position="84"/>
        <end position="93"/>
    </location>
</feature>
<keyword evidence="2" id="KW-0812">Transmembrane</keyword>
<accession>A0AAD1HI87</accession>
<organism evidence="3 4">
    <name type="scientific">Mycolicibacterium aichiense</name>
    <dbReference type="NCBI Taxonomy" id="1799"/>
    <lineage>
        <taxon>Bacteria</taxon>
        <taxon>Bacillati</taxon>
        <taxon>Actinomycetota</taxon>
        <taxon>Actinomycetes</taxon>
        <taxon>Mycobacteriales</taxon>
        <taxon>Mycobacteriaceae</taxon>
        <taxon>Mycolicibacterium</taxon>
    </lineage>
</organism>
<feature type="region of interest" description="Disordered" evidence="1">
    <location>
        <begin position="84"/>
        <end position="105"/>
    </location>
</feature>